<gene>
    <name evidence="2" type="ORF">HMPREF9436_01188</name>
</gene>
<proteinExistence type="predicted"/>
<feature type="compositionally biased region" description="Polar residues" evidence="1">
    <location>
        <begin position="52"/>
        <end position="63"/>
    </location>
</feature>
<dbReference type="BioCyc" id="FCF748224-HMP:GTSS-2639-MONOMER"/>
<name>E2ZHP9_9FIRM</name>
<protein>
    <submittedName>
        <fullName evidence="2">Uncharacterized protein</fullName>
    </submittedName>
</protein>
<accession>E2ZHP9</accession>
<dbReference type="AlphaFoldDB" id="E2ZHP9"/>
<comment type="caution">
    <text evidence="2">The sequence shown here is derived from an EMBL/GenBank/DDBJ whole genome shotgun (WGS) entry which is preliminary data.</text>
</comment>
<evidence type="ECO:0000313" key="2">
    <source>
        <dbReference type="EMBL" id="EFQ07317.1"/>
    </source>
</evidence>
<feature type="region of interest" description="Disordered" evidence="1">
    <location>
        <begin position="40"/>
        <end position="63"/>
    </location>
</feature>
<organism evidence="2 3">
    <name type="scientific">Faecalibacterium cf. prausnitzii KLE1255</name>
    <dbReference type="NCBI Taxonomy" id="748224"/>
    <lineage>
        <taxon>Bacteria</taxon>
        <taxon>Bacillati</taxon>
        <taxon>Bacillota</taxon>
        <taxon>Clostridia</taxon>
        <taxon>Eubacteriales</taxon>
        <taxon>Oscillospiraceae</taxon>
        <taxon>Faecalibacterium</taxon>
    </lineage>
</organism>
<evidence type="ECO:0000256" key="1">
    <source>
        <dbReference type="SAM" id="MobiDB-lite"/>
    </source>
</evidence>
<dbReference type="STRING" id="748224.HMPREF9436_01188"/>
<evidence type="ECO:0000313" key="3">
    <source>
        <dbReference type="Proteomes" id="UP000006028"/>
    </source>
</evidence>
<dbReference type="EMBL" id="AECU01000098">
    <property type="protein sequence ID" value="EFQ07317.1"/>
    <property type="molecule type" value="Genomic_DNA"/>
</dbReference>
<dbReference type="HOGENOM" id="CLU_2422562_0_0_9"/>
<dbReference type="Proteomes" id="UP000006028">
    <property type="component" value="Unassembled WGS sequence"/>
</dbReference>
<dbReference type="RefSeq" id="WP_005940902.1">
    <property type="nucleotide sequence ID" value="NZ_GL538303.1"/>
</dbReference>
<sequence>MKIPRWQSERKAGGGFFICGMVTKQLQIMRCATNEPKIGAQRVKSTRKQHKGNSSLVDVQGGPNKNNPNLFPIGDGFGLFVFFGKLAFAKQ</sequence>
<reference evidence="2 3" key="1">
    <citation type="submission" date="2010-08" db="EMBL/GenBank/DDBJ databases">
        <authorList>
            <person name="Weinstock G."/>
            <person name="Sodergren E."/>
            <person name="Clifton S."/>
            <person name="Fulton L."/>
            <person name="Fulton B."/>
            <person name="Courtney L."/>
            <person name="Fronick C."/>
            <person name="Harrison M."/>
            <person name="Strong C."/>
            <person name="Farmer C."/>
            <person name="Delahaunty K."/>
            <person name="Markovic C."/>
            <person name="Hall O."/>
            <person name="Minx P."/>
            <person name="Tomlinson C."/>
            <person name="Mitreva M."/>
            <person name="Hou S."/>
            <person name="Chen J."/>
            <person name="Wollam A."/>
            <person name="Pepin K.H."/>
            <person name="Johnson M."/>
            <person name="Bhonagiri V."/>
            <person name="Zhang X."/>
            <person name="Suruliraj S."/>
            <person name="Warren W."/>
            <person name="Chinwalla A."/>
            <person name="Mardis E.R."/>
            <person name="Wilson R.K."/>
        </authorList>
    </citation>
    <scope>NUCLEOTIDE SEQUENCE [LARGE SCALE GENOMIC DNA]</scope>
    <source>
        <strain evidence="2 3">KLE1255</strain>
    </source>
</reference>